<comment type="caution">
    <text evidence="1">The sequence shown here is derived from an EMBL/GenBank/DDBJ whole genome shotgun (WGS) entry which is preliminary data.</text>
</comment>
<evidence type="ECO:0000313" key="1">
    <source>
        <dbReference type="EMBL" id="GFY14476.1"/>
    </source>
</evidence>
<proteinExistence type="predicted"/>
<dbReference type="EMBL" id="BMAU01021329">
    <property type="protein sequence ID" value="GFY14476.1"/>
    <property type="molecule type" value="Genomic_DNA"/>
</dbReference>
<gene>
    <name evidence="1" type="ORF">TNCV_1315301</name>
</gene>
<name>A0A8X6SLR2_TRICX</name>
<accession>A0A8X6SLR2</accession>
<dbReference type="AlphaFoldDB" id="A0A8X6SLR2"/>
<organism evidence="1 2">
    <name type="scientific">Trichonephila clavipes</name>
    <name type="common">Golden silk orbweaver</name>
    <name type="synonym">Nephila clavipes</name>
    <dbReference type="NCBI Taxonomy" id="2585209"/>
    <lineage>
        <taxon>Eukaryota</taxon>
        <taxon>Metazoa</taxon>
        <taxon>Ecdysozoa</taxon>
        <taxon>Arthropoda</taxon>
        <taxon>Chelicerata</taxon>
        <taxon>Arachnida</taxon>
        <taxon>Araneae</taxon>
        <taxon>Araneomorphae</taxon>
        <taxon>Entelegynae</taxon>
        <taxon>Araneoidea</taxon>
        <taxon>Nephilidae</taxon>
        <taxon>Trichonephila</taxon>
    </lineage>
</organism>
<protein>
    <submittedName>
        <fullName evidence="1">Uncharacterized protein</fullName>
    </submittedName>
</protein>
<keyword evidence="2" id="KW-1185">Reference proteome</keyword>
<evidence type="ECO:0000313" key="2">
    <source>
        <dbReference type="Proteomes" id="UP000887159"/>
    </source>
</evidence>
<sequence>MSRQSDLPVSMAWFFLSGGWNLDKHKELELQEVSLQDCEIDSKKQTMFDVEQVVYGFLLQIMTNLFCKQKVETENQCVTDSKTIFSNRRKSLKPNNSKWESCRMVGMHVGQWHVFVDIKTQRDNLRKRYSR</sequence>
<reference evidence="1" key="1">
    <citation type="submission" date="2020-08" db="EMBL/GenBank/DDBJ databases">
        <title>Multicomponent nature underlies the extraordinary mechanical properties of spider dragline silk.</title>
        <authorList>
            <person name="Kono N."/>
            <person name="Nakamura H."/>
            <person name="Mori M."/>
            <person name="Yoshida Y."/>
            <person name="Ohtoshi R."/>
            <person name="Malay A.D."/>
            <person name="Moran D.A.P."/>
            <person name="Tomita M."/>
            <person name="Numata K."/>
            <person name="Arakawa K."/>
        </authorList>
    </citation>
    <scope>NUCLEOTIDE SEQUENCE</scope>
</reference>
<dbReference type="Proteomes" id="UP000887159">
    <property type="component" value="Unassembled WGS sequence"/>
</dbReference>